<dbReference type="GeneID" id="38775371"/>
<keyword evidence="2 4" id="KW-0547">Nucleotide-binding</keyword>
<evidence type="ECO:0000313" key="7">
    <source>
        <dbReference type="EMBL" id="GBE78454.1"/>
    </source>
</evidence>
<keyword evidence="3 4" id="KW-0067">ATP-binding</keyword>
<dbReference type="InParanoid" id="A0A401G8F9"/>
<feature type="compositionally biased region" description="Basic and acidic residues" evidence="5">
    <location>
        <begin position="456"/>
        <end position="465"/>
    </location>
</feature>
<dbReference type="SMART" id="SM00220">
    <property type="entry name" value="S_TKc"/>
    <property type="match status" value="1"/>
</dbReference>
<feature type="compositionally biased region" description="Acidic residues" evidence="5">
    <location>
        <begin position="434"/>
        <end position="443"/>
    </location>
</feature>
<reference evidence="7 8" key="1">
    <citation type="journal article" date="2018" name="Sci. Rep.">
        <title>Genome sequence of the cauliflower mushroom Sparassis crispa (Hanabiratake) and its association with beneficial usage.</title>
        <authorList>
            <person name="Kiyama R."/>
            <person name="Furutani Y."/>
            <person name="Kawaguchi K."/>
            <person name="Nakanishi T."/>
        </authorList>
    </citation>
    <scope>NUCLEOTIDE SEQUENCE [LARGE SCALE GENOMIC DNA]</scope>
</reference>
<sequence length="612" mass="66423">MNAATERIARKFIGAVEDEWQLYSDTFSDYTVGAPIGFGASSTVYAAQFQPPGVAHPTPCALKVLDLDRLPPRALCLLQRETQLMSLSKHPNVLRVRGTWMDGHKLYIAMRLMNAGSAADVMHYGWPGGMEEEVVRCILKQALEGINYLHVNGLIHRDVKAANLLIDDDGTVLLCDLGVATFLWDSEDIPPIINKRTVASSSSSSSSSATIPRHSHTHSHSQLHSHSHQNPHLHSPLHVNPHPRPKLRTVGKRKSFVGTPCWMAPEVINGRTYDASADIWSFGITALELTQGRAPRSLLTPHKALLQTVQDAPPQLDRAGGAYTYSRAFQEVVAACLNKDPTRRPTAAELLATPFFRGARKHTFLVGAVLKGLPPLAQRQERRRQPSVLTHGTMESWDFSTSIPTSPVQSVYGYHKRATSSVLPEDGVFEIEHEEAEGEENEVGEASSSTQANGVRADDGFDSESRNVSWTENHSAPNLSDSGPDTELPSQPILIKSSKADEKNGILAVPTAPSLSTSPSMSTSSHSSNTSKASASTTTSATSVSQISSPVHETPTSVHIPLMPSSPSRLWRRLIKRRNEKGKAADTKGDGRTVKKTLDAVLGKTASRTVGA</sequence>
<feature type="compositionally biased region" description="Basic residues" evidence="5">
    <location>
        <begin position="213"/>
        <end position="231"/>
    </location>
</feature>
<feature type="compositionally biased region" description="Low complexity" evidence="5">
    <location>
        <begin position="510"/>
        <end position="550"/>
    </location>
</feature>
<dbReference type="SUPFAM" id="SSF56112">
    <property type="entry name" value="Protein kinase-like (PK-like)"/>
    <property type="match status" value="1"/>
</dbReference>
<dbReference type="GO" id="GO:0005524">
    <property type="term" value="F:ATP binding"/>
    <property type="evidence" value="ECO:0007669"/>
    <property type="project" value="UniProtKB-UniRule"/>
</dbReference>
<dbReference type="EMBL" id="BFAD01000001">
    <property type="protein sequence ID" value="GBE78454.1"/>
    <property type="molecule type" value="Genomic_DNA"/>
</dbReference>
<dbReference type="GO" id="GO:0043539">
    <property type="term" value="F:protein serine/threonine kinase activator activity"/>
    <property type="evidence" value="ECO:0007669"/>
    <property type="project" value="InterPro"/>
</dbReference>
<dbReference type="Proteomes" id="UP000287166">
    <property type="component" value="Unassembled WGS sequence"/>
</dbReference>
<organism evidence="7 8">
    <name type="scientific">Sparassis crispa</name>
    <dbReference type="NCBI Taxonomy" id="139825"/>
    <lineage>
        <taxon>Eukaryota</taxon>
        <taxon>Fungi</taxon>
        <taxon>Dikarya</taxon>
        <taxon>Basidiomycota</taxon>
        <taxon>Agaricomycotina</taxon>
        <taxon>Agaricomycetes</taxon>
        <taxon>Polyporales</taxon>
        <taxon>Sparassidaceae</taxon>
        <taxon>Sparassis</taxon>
    </lineage>
</organism>
<evidence type="ECO:0000313" key="8">
    <source>
        <dbReference type="Proteomes" id="UP000287166"/>
    </source>
</evidence>
<keyword evidence="7" id="KW-0808">Transferase</keyword>
<dbReference type="InterPro" id="IPR008271">
    <property type="entry name" value="Ser/Thr_kinase_AS"/>
</dbReference>
<dbReference type="Pfam" id="PF00069">
    <property type="entry name" value="Pkinase"/>
    <property type="match status" value="2"/>
</dbReference>
<dbReference type="Gene3D" id="1.10.510.10">
    <property type="entry name" value="Transferase(Phosphotransferase) domain 1"/>
    <property type="match status" value="1"/>
</dbReference>
<gene>
    <name evidence="7" type="ORF">SCP_0113430</name>
</gene>
<keyword evidence="7" id="KW-0418">Kinase</keyword>
<dbReference type="OrthoDB" id="248923at2759"/>
<comment type="caution">
    <text evidence="7">The sequence shown here is derived from an EMBL/GenBank/DDBJ whole genome shotgun (WGS) entry which is preliminary data.</text>
</comment>
<feature type="region of interest" description="Disordered" evidence="5">
    <location>
        <begin position="510"/>
        <end position="569"/>
    </location>
</feature>
<evidence type="ECO:0000256" key="2">
    <source>
        <dbReference type="ARBA" id="ARBA00022741"/>
    </source>
</evidence>
<feature type="binding site" evidence="4">
    <location>
        <position position="63"/>
    </location>
    <ligand>
        <name>ATP</name>
        <dbReference type="ChEBI" id="CHEBI:30616"/>
    </ligand>
</feature>
<evidence type="ECO:0000256" key="3">
    <source>
        <dbReference type="ARBA" id="ARBA00022840"/>
    </source>
</evidence>
<feature type="compositionally biased region" description="Basic residues" evidence="5">
    <location>
        <begin position="241"/>
        <end position="250"/>
    </location>
</feature>
<evidence type="ECO:0000259" key="6">
    <source>
        <dbReference type="PROSITE" id="PS50011"/>
    </source>
</evidence>
<evidence type="ECO:0000256" key="1">
    <source>
        <dbReference type="ARBA" id="ARBA00008874"/>
    </source>
</evidence>
<keyword evidence="8" id="KW-1185">Reference proteome</keyword>
<protein>
    <submittedName>
        <fullName evidence="7">Serine/threonine-protein kinase fray2</fullName>
    </submittedName>
</protein>
<dbReference type="PROSITE" id="PS00107">
    <property type="entry name" value="PROTEIN_KINASE_ATP"/>
    <property type="match status" value="1"/>
</dbReference>
<dbReference type="GO" id="GO:0004672">
    <property type="term" value="F:protein kinase activity"/>
    <property type="evidence" value="ECO:0007669"/>
    <property type="project" value="InterPro"/>
</dbReference>
<dbReference type="PROSITE" id="PS50011">
    <property type="entry name" value="PROTEIN_KINASE_DOM"/>
    <property type="match status" value="1"/>
</dbReference>
<feature type="region of interest" description="Disordered" evidence="5">
    <location>
        <begin position="434"/>
        <end position="491"/>
    </location>
</feature>
<comment type="similarity">
    <text evidence="1">Belongs to the protein kinase superfamily. STE Ser/Thr protein kinase family. STE20 subfamily.</text>
</comment>
<proteinExistence type="inferred from homology"/>
<dbReference type="InterPro" id="IPR047173">
    <property type="entry name" value="STRAD_A/B-like"/>
</dbReference>
<dbReference type="RefSeq" id="XP_027609367.1">
    <property type="nucleotide sequence ID" value="XM_027753566.1"/>
</dbReference>
<accession>A0A401G8F9</accession>
<evidence type="ECO:0000256" key="5">
    <source>
        <dbReference type="SAM" id="MobiDB-lite"/>
    </source>
</evidence>
<dbReference type="AlphaFoldDB" id="A0A401G8F9"/>
<dbReference type="STRING" id="139825.A0A401G8F9"/>
<feature type="compositionally biased region" description="Polar residues" evidence="5">
    <location>
        <begin position="466"/>
        <end position="483"/>
    </location>
</feature>
<dbReference type="InterPro" id="IPR017441">
    <property type="entry name" value="Protein_kinase_ATP_BS"/>
</dbReference>
<feature type="region of interest" description="Disordered" evidence="5">
    <location>
        <begin position="197"/>
        <end position="250"/>
    </location>
</feature>
<evidence type="ECO:0000256" key="4">
    <source>
        <dbReference type="PROSITE-ProRule" id="PRU10141"/>
    </source>
</evidence>
<dbReference type="Gene3D" id="3.30.200.20">
    <property type="entry name" value="Phosphorylase Kinase, domain 1"/>
    <property type="match status" value="1"/>
</dbReference>
<dbReference type="InterPro" id="IPR000719">
    <property type="entry name" value="Prot_kinase_dom"/>
</dbReference>
<name>A0A401G8F9_9APHY</name>
<dbReference type="InterPro" id="IPR011009">
    <property type="entry name" value="Kinase-like_dom_sf"/>
</dbReference>
<dbReference type="PANTHER" id="PTHR48014:SF21">
    <property type="entry name" value="SERINE_THREONINE-PROTEIN KINASE FRAY2"/>
    <property type="match status" value="1"/>
</dbReference>
<feature type="domain" description="Protein kinase" evidence="6">
    <location>
        <begin position="30"/>
        <end position="356"/>
    </location>
</feature>
<dbReference type="PANTHER" id="PTHR48014">
    <property type="entry name" value="SERINE/THREONINE-PROTEIN KINASE FRAY2"/>
    <property type="match status" value="1"/>
</dbReference>
<dbReference type="PROSITE" id="PS00108">
    <property type="entry name" value="PROTEIN_KINASE_ST"/>
    <property type="match status" value="1"/>
</dbReference>